<dbReference type="RefSeq" id="WP_230369302.1">
    <property type="nucleotide sequence ID" value="NZ_WLYX01000001.1"/>
</dbReference>
<dbReference type="PANTHER" id="PTHR30531">
    <property type="entry name" value="FLAGELLAR BIOSYNTHETIC PROTEIN FLHB"/>
    <property type="match status" value="1"/>
</dbReference>
<dbReference type="Pfam" id="PF01312">
    <property type="entry name" value="Bac_export_2"/>
    <property type="match status" value="1"/>
</dbReference>
<keyword evidence="9 13" id="KW-1133">Transmembrane helix</keyword>
<dbReference type="GO" id="GO:0044780">
    <property type="term" value="P:bacterial-type flagellum assembly"/>
    <property type="evidence" value="ECO:0007669"/>
    <property type="project" value="InterPro"/>
</dbReference>
<dbReference type="SUPFAM" id="SSF160544">
    <property type="entry name" value="EscU C-terminal domain-like"/>
    <property type="match status" value="1"/>
</dbReference>
<keyword evidence="15" id="KW-0282">Flagellum</keyword>
<evidence type="ECO:0000313" key="15">
    <source>
        <dbReference type="EMBL" id="MTD32751.1"/>
    </source>
</evidence>
<proteinExistence type="inferred from homology"/>
<evidence type="ECO:0000256" key="7">
    <source>
        <dbReference type="ARBA" id="ARBA00022795"/>
    </source>
</evidence>
<evidence type="ECO:0000313" key="16">
    <source>
        <dbReference type="Proteomes" id="UP000446658"/>
    </source>
</evidence>
<dbReference type="GO" id="GO:0009306">
    <property type="term" value="P:protein secretion"/>
    <property type="evidence" value="ECO:0007669"/>
    <property type="project" value="InterPro"/>
</dbReference>
<evidence type="ECO:0000256" key="5">
    <source>
        <dbReference type="ARBA" id="ARBA00022475"/>
    </source>
</evidence>
<dbReference type="NCBIfam" id="TIGR00328">
    <property type="entry name" value="flhB"/>
    <property type="match status" value="1"/>
</dbReference>
<feature type="transmembrane region" description="Helical" evidence="13">
    <location>
        <begin position="189"/>
        <end position="214"/>
    </location>
</feature>
<dbReference type="Gene3D" id="3.40.1690.10">
    <property type="entry name" value="secretion proteins EscU"/>
    <property type="match status" value="1"/>
</dbReference>
<keyword evidence="15" id="KW-0969">Cilium</keyword>
<feature type="transmembrane region" description="Helical" evidence="13">
    <location>
        <begin position="89"/>
        <end position="116"/>
    </location>
</feature>
<sequence>MAEDSDLERTEPASAKRLQTAREEGNIPRSRELSTFAVTMTGVALLMTLGGKIATALMQIMQQIFTFDQTVVHKTEPVLLRFRESFFTIAWQLLPLFGALFIVAALVPLFVGGWNFTLKTVEPKFSKLNPLSGIKRLFSVTSATEALKAILKSMLIGGVATWFIWKERADLVGLISMPLESGIAKMADMMIHTFFVVTGAMLMLVVVDVPFQLWNYHKQLRMTKEEVKQEFKEAEGSPEVKGRIRQMQREAARKRMMQEVPSANVIVTNPTHYAVAIKYKEGMAAPQVVAKGSLKLAARIVDTGKENKVTVMRAPSFARALYFHAELGQDIPAKLYSAAAQVLAYVYQLNVYQTNGGLAPVYPDQLEVPPELDPESKPQQDAAPDKASKQDHDRR</sequence>
<keyword evidence="8 13" id="KW-0653">Protein transport</keyword>
<comment type="caution">
    <text evidence="15">The sequence shown here is derived from an EMBL/GenBank/DDBJ whole genome shotgun (WGS) entry which is preliminary data.</text>
</comment>
<keyword evidence="16" id="KW-1185">Reference proteome</keyword>
<comment type="function">
    <text evidence="12 13">Required for formation of the rod structure in the basal body of the flagellar apparatus. Together with FliI and FliH, may constitute the export apparatus of flagellin.</text>
</comment>
<organism evidence="15 16">
    <name type="scientific">Paludibacterium denitrificans</name>
    <dbReference type="NCBI Taxonomy" id="2675226"/>
    <lineage>
        <taxon>Bacteria</taxon>
        <taxon>Pseudomonadati</taxon>
        <taxon>Pseudomonadota</taxon>
        <taxon>Betaproteobacteria</taxon>
        <taxon>Neisseriales</taxon>
        <taxon>Chromobacteriaceae</taxon>
        <taxon>Paludibacterium</taxon>
    </lineage>
</organism>
<evidence type="ECO:0000256" key="12">
    <source>
        <dbReference type="ARBA" id="ARBA00025078"/>
    </source>
</evidence>
<gene>
    <name evidence="13 15" type="primary">flhB</name>
    <name evidence="15" type="ORF">GKE73_04060</name>
</gene>
<evidence type="ECO:0000256" key="9">
    <source>
        <dbReference type="ARBA" id="ARBA00022989"/>
    </source>
</evidence>
<evidence type="ECO:0000256" key="8">
    <source>
        <dbReference type="ARBA" id="ARBA00022927"/>
    </source>
</evidence>
<dbReference type="PANTHER" id="PTHR30531:SF12">
    <property type="entry name" value="FLAGELLAR BIOSYNTHETIC PROTEIN FLHB"/>
    <property type="match status" value="1"/>
</dbReference>
<comment type="subcellular location">
    <subcellularLocation>
        <location evidence="1">Cell membrane</location>
        <topology evidence="1">Multi-pass membrane protein</topology>
    </subcellularLocation>
</comment>
<keyword evidence="6 13" id="KW-0812">Transmembrane</keyword>
<name>A0A844GBS3_9NEIS</name>
<keyword evidence="5 13" id="KW-1003">Cell membrane</keyword>
<evidence type="ECO:0000256" key="13">
    <source>
        <dbReference type="RuleBase" id="RU364091"/>
    </source>
</evidence>
<keyword evidence="7 13" id="KW-1005">Bacterial flagellum biogenesis</keyword>
<evidence type="ECO:0000256" key="2">
    <source>
        <dbReference type="ARBA" id="ARBA00010690"/>
    </source>
</evidence>
<dbReference type="AlphaFoldDB" id="A0A844GBS3"/>
<evidence type="ECO:0000256" key="1">
    <source>
        <dbReference type="ARBA" id="ARBA00004651"/>
    </source>
</evidence>
<evidence type="ECO:0000256" key="6">
    <source>
        <dbReference type="ARBA" id="ARBA00022692"/>
    </source>
</evidence>
<dbReference type="Proteomes" id="UP000446658">
    <property type="component" value="Unassembled WGS sequence"/>
</dbReference>
<dbReference type="InterPro" id="IPR006135">
    <property type="entry name" value="T3SS_substrate_exporter"/>
</dbReference>
<feature type="compositionally biased region" description="Basic and acidic residues" evidence="14">
    <location>
        <begin position="374"/>
        <end position="395"/>
    </location>
</feature>
<evidence type="ECO:0000256" key="4">
    <source>
        <dbReference type="ARBA" id="ARBA00022448"/>
    </source>
</evidence>
<feature type="region of interest" description="Disordered" evidence="14">
    <location>
        <begin position="1"/>
        <end position="25"/>
    </location>
</feature>
<evidence type="ECO:0000256" key="14">
    <source>
        <dbReference type="SAM" id="MobiDB-lite"/>
    </source>
</evidence>
<reference evidence="15 16" key="1">
    <citation type="submission" date="2019-11" db="EMBL/GenBank/DDBJ databases">
        <title>Draft genome sequence of Paludibacterium sp. dN18-1.</title>
        <authorList>
            <person name="Im W.-T."/>
        </authorList>
    </citation>
    <scope>NUCLEOTIDE SEQUENCE [LARGE SCALE GENOMIC DNA]</scope>
    <source>
        <strain evidence="16">dN 18-1</strain>
    </source>
</reference>
<keyword evidence="10 13" id="KW-0472">Membrane</keyword>
<dbReference type="EMBL" id="WLYX01000001">
    <property type="protein sequence ID" value="MTD32751.1"/>
    <property type="molecule type" value="Genomic_DNA"/>
</dbReference>
<dbReference type="GO" id="GO:0005886">
    <property type="term" value="C:plasma membrane"/>
    <property type="evidence" value="ECO:0007669"/>
    <property type="project" value="UniProtKB-SubCell"/>
</dbReference>
<comment type="caution">
    <text evidence="13">Lacks conserved residue(s) required for the propagation of feature annotation.</text>
</comment>
<evidence type="ECO:0000256" key="3">
    <source>
        <dbReference type="ARBA" id="ARBA00021622"/>
    </source>
</evidence>
<dbReference type="PRINTS" id="PR00950">
    <property type="entry name" value="TYPE3IMSPROT"/>
</dbReference>
<evidence type="ECO:0000256" key="11">
    <source>
        <dbReference type="ARBA" id="ARBA00023225"/>
    </source>
</evidence>
<keyword evidence="4 13" id="KW-0813">Transport</keyword>
<keyword evidence="11 13" id="KW-1006">Bacterial flagellum protein export</keyword>
<accession>A0A844GBS3</accession>
<protein>
    <recommendedName>
        <fullName evidence="3 13">Flagellar biosynthetic protein FlhB</fullName>
    </recommendedName>
</protein>
<dbReference type="InterPro" id="IPR006136">
    <property type="entry name" value="FlhB"/>
</dbReference>
<comment type="similarity">
    <text evidence="2 13">Belongs to the type III secretion exporter family.</text>
</comment>
<feature type="transmembrane region" description="Helical" evidence="13">
    <location>
        <begin position="36"/>
        <end position="61"/>
    </location>
</feature>
<dbReference type="InterPro" id="IPR029025">
    <property type="entry name" value="T3SS_substrate_exporter_C"/>
</dbReference>
<evidence type="ECO:0000256" key="10">
    <source>
        <dbReference type="ARBA" id="ARBA00023136"/>
    </source>
</evidence>
<feature type="region of interest" description="Disordered" evidence="14">
    <location>
        <begin position="362"/>
        <end position="395"/>
    </location>
</feature>
<keyword evidence="15" id="KW-0966">Cell projection</keyword>